<dbReference type="SUPFAM" id="SSF48317">
    <property type="entry name" value="Acid phosphatase/Vanadium-dependent haloperoxidase"/>
    <property type="match status" value="1"/>
</dbReference>
<sequence>MDLKIFKAISRLSGRMAFMDFLMILLSNRARYLFLFVLACMWMAKGPSRTSAKKAAAASLMAIFVNKIIKVCYFRPRPFITNKVGLLIPAKRDSSFPSKHTVVSFAASIVIFYGNRFIGRILLWVSACTGFARIWAGHHYPSDVIGGALIGGTIGWFTEKCLMPISKSGKQN</sequence>
<dbReference type="PANTHER" id="PTHR14969">
    <property type="entry name" value="SPHINGOSINE-1-PHOSPHATE PHOSPHOHYDROLASE"/>
    <property type="match status" value="1"/>
</dbReference>
<dbReference type="PANTHER" id="PTHR14969:SF58">
    <property type="entry name" value="UNDECAPRENYL-DIPHOSPHATASE BCRC"/>
    <property type="match status" value="1"/>
</dbReference>
<accession>A0A800MXH3</accession>
<protein>
    <submittedName>
        <fullName evidence="2">PAP2 family protein</fullName>
    </submittedName>
</protein>
<evidence type="ECO:0000313" key="3">
    <source>
        <dbReference type="Proteomes" id="UP000465778"/>
    </source>
</evidence>
<evidence type="ECO:0000259" key="1">
    <source>
        <dbReference type="SMART" id="SM00014"/>
    </source>
</evidence>
<dbReference type="Pfam" id="PF01569">
    <property type="entry name" value="PAP2"/>
    <property type="match status" value="1"/>
</dbReference>
<gene>
    <name evidence="2" type="ORF">KIS1582_1901</name>
</gene>
<dbReference type="OrthoDB" id="9789113at2"/>
<dbReference type="AlphaFoldDB" id="A0A800MXH3"/>
<dbReference type="InterPro" id="IPR000326">
    <property type="entry name" value="PAP2/HPO"/>
</dbReference>
<dbReference type="Proteomes" id="UP000465778">
    <property type="component" value="Unassembled WGS sequence"/>
</dbReference>
<dbReference type="EMBL" id="VDEM01000017">
    <property type="protein sequence ID" value="KAF0824222.1"/>
    <property type="molecule type" value="Genomic_DNA"/>
</dbReference>
<feature type="domain" description="Phosphatidic acid phosphatase type 2/haloperoxidase" evidence="1">
    <location>
        <begin position="51"/>
        <end position="159"/>
    </location>
</feature>
<comment type="caution">
    <text evidence="2">The sequence shown here is derived from an EMBL/GenBank/DDBJ whole genome shotgun (WGS) entry which is preliminary data.</text>
</comment>
<evidence type="ECO:0000313" key="2">
    <source>
        <dbReference type="EMBL" id="KAF0824222.1"/>
    </source>
</evidence>
<dbReference type="RefSeq" id="WP_159344912.1">
    <property type="nucleotide sequence ID" value="NZ_JBALOT010000027.1"/>
</dbReference>
<name>A0A800MXH3_CYTFI</name>
<dbReference type="SMART" id="SM00014">
    <property type="entry name" value="acidPPc"/>
    <property type="match status" value="1"/>
</dbReference>
<reference evidence="2 3" key="1">
    <citation type="journal article" date="2020" name="G3 (Bethesda)">
        <title>Whole Genome Sequencing and Comparative Genomics of Two Nematicidal Bacillus Strains Reveals a Wide Range of Possible Virulence Factors.</title>
        <authorList>
            <person name="Susic N."/>
            <person name="Janezic S."/>
            <person name="Rupnik M."/>
            <person name="Geric Stare B."/>
        </authorList>
    </citation>
    <scope>NUCLEOTIDE SEQUENCE [LARGE SCALE GENOMIC DNA]</scope>
    <source>
        <strain evidence="2 3">I-1582</strain>
    </source>
</reference>
<proteinExistence type="predicted"/>
<dbReference type="Gene3D" id="1.20.144.10">
    <property type="entry name" value="Phosphatidic acid phosphatase type 2/haloperoxidase"/>
    <property type="match status" value="1"/>
</dbReference>
<dbReference type="InterPro" id="IPR036938">
    <property type="entry name" value="PAP2/HPO_sf"/>
</dbReference>
<organism evidence="2 3">
    <name type="scientific">Cytobacillus firmus</name>
    <name type="common">Bacillus firmus</name>
    <dbReference type="NCBI Taxonomy" id="1399"/>
    <lineage>
        <taxon>Bacteria</taxon>
        <taxon>Bacillati</taxon>
        <taxon>Bacillota</taxon>
        <taxon>Bacilli</taxon>
        <taxon>Bacillales</taxon>
        <taxon>Bacillaceae</taxon>
        <taxon>Cytobacillus</taxon>
    </lineage>
</organism>